<comment type="caution">
    <text evidence="2">The sequence shown here is derived from an EMBL/GenBank/DDBJ whole genome shotgun (WGS) entry which is preliminary data.</text>
</comment>
<organism evidence="2 3">
    <name type="scientific">Multifurca ochricompacta</name>
    <dbReference type="NCBI Taxonomy" id="376703"/>
    <lineage>
        <taxon>Eukaryota</taxon>
        <taxon>Fungi</taxon>
        <taxon>Dikarya</taxon>
        <taxon>Basidiomycota</taxon>
        <taxon>Agaricomycotina</taxon>
        <taxon>Agaricomycetes</taxon>
        <taxon>Russulales</taxon>
        <taxon>Russulaceae</taxon>
        <taxon>Multifurca</taxon>
    </lineage>
</organism>
<dbReference type="AlphaFoldDB" id="A0AAD4M1H6"/>
<sequence>MTALYRPSAQVKKGDRFLDQARNLRDKWKDLIPSGDLVTLQNRITLASEMRVGLDSKSGLSKISHARTYRKYTLETLRIVKATSDRARDANVIIINDETQEEQRQRIVGVAETIYRSFFGYKDPFPTPEQESIWVKSVWAMACVKTGTEMSLSTDLAEKLNLQLAKAGPRFRDDIKKRVTPLVERHYKFVTNKSPESFNENAELSRRLKTDAYFSDTTEGKLGLPYRHPIIQQVINIVWFNDRSGDGVVFSNNFNPMPYETIALVLTVIKVSTHESATHCTSSDMIFVTQDVITQEFHAFPGMGGVFGRKTG</sequence>
<evidence type="ECO:0000313" key="3">
    <source>
        <dbReference type="Proteomes" id="UP001203297"/>
    </source>
</evidence>
<protein>
    <recommendedName>
        <fullName evidence="1">DUF6532 domain-containing protein</fullName>
    </recommendedName>
</protein>
<proteinExistence type="predicted"/>
<reference evidence="2" key="1">
    <citation type="journal article" date="2022" name="New Phytol.">
        <title>Evolutionary transition to the ectomycorrhizal habit in the genomes of a hyperdiverse lineage of mushroom-forming fungi.</title>
        <authorList>
            <person name="Looney B."/>
            <person name="Miyauchi S."/>
            <person name="Morin E."/>
            <person name="Drula E."/>
            <person name="Courty P.E."/>
            <person name="Kohler A."/>
            <person name="Kuo A."/>
            <person name="LaButti K."/>
            <person name="Pangilinan J."/>
            <person name="Lipzen A."/>
            <person name="Riley R."/>
            <person name="Andreopoulos W."/>
            <person name="He G."/>
            <person name="Johnson J."/>
            <person name="Nolan M."/>
            <person name="Tritt A."/>
            <person name="Barry K.W."/>
            <person name="Grigoriev I.V."/>
            <person name="Nagy L.G."/>
            <person name="Hibbett D."/>
            <person name="Henrissat B."/>
            <person name="Matheny P.B."/>
            <person name="Labbe J."/>
            <person name="Martin F.M."/>
        </authorList>
    </citation>
    <scope>NUCLEOTIDE SEQUENCE</scope>
    <source>
        <strain evidence="2">BPL690</strain>
    </source>
</reference>
<dbReference type="InterPro" id="IPR045341">
    <property type="entry name" value="DUF6532"/>
</dbReference>
<dbReference type="Proteomes" id="UP001203297">
    <property type="component" value="Unassembled WGS sequence"/>
</dbReference>
<accession>A0AAD4M1H6</accession>
<feature type="domain" description="DUF6532" evidence="1">
    <location>
        <begin position="111"/>
        <end position="278"/>
    </location>
</feature>
<evidence type="ECO:0000313" key="2">
    <source>
        <dbReference type="EMBL" id="KAI0296105.1"/>
    </source>
</evidence>
<gene>
    <name evidence="2" type="ORF">B0F90DRAFT_1820121</name>
</gene>
<name>A0AAD4M1H6_9AGAM</name>
<dbReference type="Pfam" id="PF20149">
    <property type="entry name" value="DUF6532"/>
    <property type="match status" value="1"/>
</dbReference>
<dbReference type="EMBL" id="WTXG01000051">
    <property type="protein sequence ID" value="KAI0296105.1"/>
    <property type="molecule type" value="Genomic_DNA"/>
</dbReference>
<evidence type="ECO:0000259" key="1">
    <source>
        <dbReference type="Pfam" id="PF20149"/>
    </source>
</evidence>
<keyword evidence="3" id="KW-1185">Reference proteome</keyword>